<feature type="region of interest" description="Disordered" evidence="1">
    <location>
        <begin position="135"/>
        <end position="158"/>
    </location>
</feature>
<evidence type="ECO:0000313" key="3">
    <source>
        <dbReference type="EMBL" id="CAB9501687.1"/>
    </source>
</evidence>
<keyword evidence="4" id="KW-1185">Reference proteome</keyword>
<sequence length="903" mass="100873">MKKQLVPFVVAGWGIMLGLAFAFSPVHHLHHPQLQLAQIYKDHASNVGGGRISAASHATQRRNTQRHLFFNKAIYRMIGRSEKENRNNKNKTDTTALQIQEHHNNNSSSTDDTNDNILQEIPKILPEHASMMNLSSTGMHISGSDNDHNLHNPKSTHEAADDNIIHAPPELKEQQPEAMELDVLSPVFFSANIQDNLLDNQQGQLSEEFHDALELLGPMTLSDPAFKLGINPNETASTINWVVSNDTTSPDVVVKGTSIPRKNSKGSSSSKKKTYTPRPSILEANKFFTTLPPFFIPSTTVLNSNNNNNKNNSTTNVTTLLTPAIFLANGSKVPYYPNYDTKAALAFLDSQANFTKQQMETVQKMLWETSTNASKQLDSAQKAFLQYGTQVLGEAVATTTNNNNNNNNNRGSGMSVEELEAYLRLNGYVKQDDLQQSSTDAKKMPLVVPRTTATASQVGRGRRRVMTRSSGGFQSVADLAVDTTTTTTTTPSKSGASSSSVATTSGRRVAFPQPSVLSYAKLKWGCTVSASLLGLLGGITIVPNLWLLGAIFGGLYGYETTKNLAERPPTHALSKGIVYLGRSLTLQYLKIRDFVAGLWFMYKTGQLSYDYWKKYAALDQQFAIQSKIDAWNARFQKGKENFDLWEQENEVGRKILAGLRTVWLVEEKSFKKSSTRFQQSRYRIVQYCFNAWRYVKLRVLNLYAKRGQALKELQAFSEGMRQELVDPSQWQEKVRPRIAASLAALTFVNLTGALFAASPLLLGVAAVVLGGIVWPTWFSEWLRRVGVFFEETTAKGKSETQQQKPMELLRGTLSSSSTTGGANNNNISKKQTGAQPVMNDLSKVFSWPFMSENEKERYDFYKRPDGSKKWYRTGSNPWDIKSALPKTFWKQDEPEEKPWWSLN</sequence>
<protein>
    <submittedName>
        <fullName evidence="3">Uncharacterized protein</fullName>
    </submittedName>
</protein>
<reference evidence="3" key="1">
    <citation type="submission" date="2020-06" db="EMBL/GenBank/DDBJ databases">
        <authorList>
            <consortium name="Plant Systems Biology data submission"/>
        </authorList>
    </citation>
    <scope>NUCLEOTIDE SEQUENCE</scope>
    <source>
        <strain evidence="3">D6</strain>
    </source>
</reference>
<evidence type="ECO:0000313" key="4">
    <source>
        <dbReference type="Proteomes" id="UP001153069"/>
    </source>
</evidence>
<feature type="transmembrane region" description="Helical" evidence="2">
    <location>
        <begin position="761"/>
        <end position="778"/>
    </location>
</feature>
<feature type="region of interest" description="Disordered" evidence="1">
    <location>
        <begin position="794"/>
        <end position="833"/>
    </location>
</feature>
<name>A0A9N8H6L6_9STRA</name>
<dbReference type="EMBL" id="CAICTM010000114">
    <property type="protein sequence ID" value="CAB9501687.1"/>
    <property type="molecule type" value="Genomic_DNA"/>
</dbReference>
<feature type="transmembrane region" description="Helical" evidence="2">
    <location>
        <begin position="532"/>
        <end position="558"/>
    </location>
</feature>
<proteinExistence type="predicted"/>
<dbReference type="OrthoDB" id="48639at2759"/>
<feature type="region of interest" description="Disordered" evidence="1">
    <location>
        <begin position="484"/>
        <end position="504"/>
    </location>
</feature>
<feature type="region of interest" description="Disordered" evidence="1">
    <location>
        <begin position="252"/>
        <end position="276"/>
    </location>
</feature>
<evidence type="ECO:0000256" key="1">
    <source>
        <dbReference type="SAM" id="MobiDB-lite"/>
    </source>
</evidence>
<organism evidence="3 4">
    <name type="scientific">Seminavis robusta</name>
    <dbReference type="NCBI Taxonomy" id="568900"/>
    <lineage>
        <taxon>Eukaryota</taxon>
        <taxon>Sar</taxon>
        <taxon>Stramenopiles</taxon>
        <taxon>Ochrophyta</taxon>
        <taxon>Bacillariophyta</taxon>
        <taxon>Bacillariophyceae</taxon>
        <taxon>Bacillariophycidae</taxon>
        <taxon>Naviculales</taxon>
        <taxon>Naviculaceae</taxon>
        <taxon>Seminavis</taxon>
    </lineage>
</organism>
<evidence type="ECO:0000256" key="2">
    <source>
        <dbReference type="SAM" id="Phobius"/>
    </source>
</evidence>
<feature type="compositionally biased region" description="Low complexity" evidence="1">
    <location>
        <begin position="808"/>
        <end position="826"/>
    </location>
</feature>
<keyword evidence="2" id="KW-0472">Membrane</keyword>
<feature type="compositionally biased region" description="Basic and acidic residues" evidence="1">
    <location>
        <begin position="145"/>
        <end position="158"/>
    </location>
</feature>
<gene>
    <name evidence="3" type="ORF">SEMRO_115_G056800.1</name>
</gene>
<keyword evidence="2" id="KW-1133">Transmembrane helix</keyword>
<accession>A0A9N8H6L6</accession>
<dbReference type="Proteomes" id="UP001153069">
    <property type="component" value="Unassembled WGS sequence"/>
</dbReference>
<keyword evidence="2" id="KW-0812">Transmembrane</keyword>
<comment type="caution">
    <text evidence="3">The sequence shown here is derived from an EMBL/GenBank/DDBJ whole genome shotgun (WGS) entry which is preliminary data.</text>
</comment>
<dbReference type="AlphaFoldDB" id="A0A9N8H6L6"/>